<dbReference type="InterPro" id="IPR030678">
    <property type="entry name" value="Peptide/Ni-bd"/>
</dbReference>
<dbReference type="GO" id="GO:1904680">
    <property type="term" value="F:peptide transmembrane transporter activity"/>
    <property type="evidence" value="ECO:0007669"/>
    <property type="project" value="TreeGrafter"/>
</dbReference>
<comment type="subcellular location">
    <subcellularLocation>
        <location evidence="1">Cell envelope</location>
    </subcellularLocation>
</comment>
<keyword evidence="3" id="KW-0813">Transport</keyword>
<sequence>MVSMDAFRPLALAGLMATTSLGLCLPAADAQAATLQVGNGAEPSTLDPQKVSGNWESRITRQLFDRLVNYGPDGALVPGLAESWELSDDGRVITFRLREAQWSDGEPITADDAVFALQRLVTPATANHNANLYYPIINARAINTGEAEPESLGVTALDSHTLEIRLSEPTAYFLQAMAMTEAAPLPRHLLTSGVEDWTRPGTLVASGPFVLADWKPQDKVEVERNPRYYAADEVALEGVDFHAIEDTSALMNRFRSGELDIAYGAVPSARFEWAQENLSESLRVGPLIGSYFYMLNLREGTPLSDERVREALNLALDREVITERLLGMGQTPSYWFVPRTIASPTSASLDFHDQGMDSRRARARELLDQAGYGPDRPLELELSYNTLEDHKKIAVAIAAMWRPLGVEIDLVNREAAVHFAGLRQGDFEIARYGFVATVNDPYDFLNAYAAGGSAAASTGYADPEYDALVEASTHELDVDRRAALMTEAEQRLLEADVMLPIYDYVVVNLVSPDVKGWQPTTLDVHPLRYVSVDGDAP</sequence>
<name>A0AAU7KIV6_9GAMM</name>
<proteinExistence type="inferred from homology"/>
<organism evidence="7">
    <name type="scientific">Halomonas sp. RT37</name>
    <dbReference type="NCBI Taxonomy" id="2950872"/>
    <lineage>
        <taxon>Bacteria</taxon>
        <taxon>Pseudomonadati</taxon>
        <taxon>Pseudomonadota</taxon>
        <taxon>Gammaproteobacteria</taxon>
        <taxon>Oceanospirillales</taxon>
        <taxon>Halomonadaceae</taxon>
        <taxon>Halomonas</taxon>
    </lineage>
</organism>
<keyword evidence="4 5" id="KW-0732">Signal</keyword>
<evidence type="ECO:0000313" key="7">
    <source>
        <dbReference type="EMBL" id="XBO71636.1"/>
    </source>
</evidence>
<comment type="similarity">
    <text evidence="2">Belongs to the bacterial solute-binding protein 5 family.</text>
</comment>
<evidence type="ECO:0000256" key="2">
    <source>
        <dbReference type="ARBA" id="ARBA00005695"/>
    </source>
</evidence>
<dbReference type="SUPFAM" id="SSF53850">
    <property type="entry name" value="Periplasmic binding protein-like II"/>
    <property type="match status" value="1"/>
</dbReference>
<dbReference type="Gene3D" id="3.10.105.10">
    <property type="entry name" value="Dipeptide-binding Protein, Domain 3"/>
    <property type="match status" value="1"/>
</dbReference>
<feature type="signal peptide" evidence="5">
    <location>
        <begin position="1"/>
        <end position="32"/>
    </location>
</feature>
<dbReference type="GO" id="GO:0043190">
    <property type="term" value="C:ATP-binding cassette (ABC) transporter complex"/>
    <property type="evidence" value="ECO:0007669"/>
    <property type="project" value="InterPro"/>
</dbReference>
<feature type="domain" description="Solute-binding protein family 5" evidence="6">
    <location>
        <begin position="76"/>
        <end position="452"/>
    </location>
</feature>
<dbReference type="InterPro" id="IPR039424">
    <property type="entry name" value="SBP_5"/>
</dbReference>
<reference evidence="7" key="1">
    <citation type="submission" date="2022-06" db="EMBL/GenBank/DDBJ databases">
        <title>A novel DMS-producing enzyme.</title>
        <authorList>
            <person name="Zhang Y."/>
        </authorList>
    </citation>
    <scope>NUCLEOTIDE SEQUENCE</scope>
    <source>
        <strain evidence="7">RT37</strain>
    </source>
</reference>
<dbReference type="PIRSF" id="PIRSF002741">
    <property type="entry name" value="MppA"/>
    <property type="match status" value="1"/>
</dbReference>
<feature type="chain" id="PRO_5043806430" evidence="5">
    <location>
        <begin position="33"/>
        <end position="537"/>
    </location>
</feature>
<dbReference type="CDD" id="cd08504">
    <property type="entry name" value="PBP2_OppA"/>
    <property type="match status" value="1"/>
</dbReference>
<dbReference type="FunFam" id="3.90.76.10:FF:000001">
    <property type="entry name" value="Oligopeptide ABC transporter substrate-binding protein"/>
    <property type="match status" value="1"/>
</dbReference>
<dbReference type="PANTHER" id="PTHR30290">
    <property type="entry name" value="PERIPLASMIC BINDING COMPONENT OF ABC TRANSPORTER"/>
    <property type="match status" value="1"/>
</dbReference>
<dbReference type="RefSeq" id="WP_249743017.1">
    <property type="nucleotide sequence ID" value="NZ_CP098827.1"/>
</dbReference>
<protein>
    <submittedName>
        <fullName evidence="7">Peptide ABC transporter substrate-binding protein</fullName>
    </submittedName>
</protein>
<accession>A0AAU7KIV6</accession>
<dbReference type="Gene3D" id="3.40.190.10">
    <property type="entry name" value="Periplasmic binding protein-like II"/>
    <property type="match status" value="1"/>
</dbReference>
<evidence type="ECO:0000256" key="1">
    <source>
        <dbReference type="ARBA" id="ARBA00004196"/>
    </source>
</evidence>
<dbReference type="GO" id="GO:0015833">
    <property type="term" value="P:peptide transport"/>
    <property type="evidence" value="ECO:0007669"/>
    <property type="project" value="TreeGrafter"/>
</dbReference>
<dbReference type="InterPro" id="IPR000914">
    <property type="entry name" value="SBP_5_dom"/>
</dbReference>
<evidence type="ECO:0000256" key="3">
    <source>
        <dbReference type="ARBA" id="ARBA00022448"/>
    </source>
</evidence>
<evidence type="ECO:0000259" key="6">
    <source>
        <dbReference type="Pfam" id="PF00496"/>
    </source>
</evidence>
<gene>
    <name evidence="7" type="ORF">NFG58_02660</name>
</gene>
<evidence type="ECO:0000256" key="4">
    <source>
        <dbReference type="ARBA" id="ARBA00022729"/>
    </source>
</evidence>
<dbReference type="GO" id="GO:0030288">
    <property type="term" value="C:outer membrane-bounded periplasmic space"/>
    <property type="evidence" value="ECO:0007669"/>
    <property type="project" value="TreeGrafter"/>
</dbReference>
<dbReference type="Gene3D" id="3.90.76.10">
    <property type="entry name" value="Dipeptide-binding Protein, Domain 1"/>
    <property type="match status" value="1"/>
</dbReference>
<dbReference type="EMBL" id="CP098827">
    <property type="protein sequence ID" value="XBO71636.1"/>
    <property type="molecule type" value="Genomic_DNA"/>
</dbReference>
<dbReference type="PANTHER" id="PTHR30290:SF10">
    <property type="entry name" value="PERIPLASMIC OLIGOPEPTIDE-BINDING PROTEIN-RELATED"/>
    <property type="match status" value="1"/>
</dbReference>
<dbReference type="AlphaFoldDB" id="A0AAU7KIV6"/>
<evidence type="ECO:0000256" key="5">
    <source>
        <dbReference type="SAM" id="SignalP"/>
    </source>
</evidence>
<dbReference type="Pfam" id="PF00496">
    <property type="entry name" value="SBP_bac_5"/>
    <property type="match status" value="1"/>
</dbReference>